<sequence>MAGEYATDLGQVLVQLHHLLGAAMQHVGKCGEVLDGAEDIVTVITERRECLREFDDALTNMGALPT</sequence>
<dbReference type="EMBL" id="BLKY01000002">
    <property type="protein sequence ID" value="GFG87935.1"/>
    <property type="molecule type" value="Genomic_DNA"/>
</dbReference>
<comment type="caution">
    <text evidence="1">The sequence shown here is derived from an EMBL/GenBank/DDBJ whole genome shotgun (WGS) entry which is preliminary data.</text>
</comment>
<evidence type="ECO:0000313" key="2">
    <source>
        <dbReference type="Proteomes" id="UP000465305"/>
    </source>
</evidence>
<protein>
    <submittedName>
        <fullName evidence="1">Uncharacterized protein</fullName>
    </submittedName>
</protein>
<accession>A0A7I9YGW5</accession>
<proteinExistence type="predicted"/>
<evidence type="ECO:0000313" key="1">
    <source>
        <dbReference type="EMBL" id="GFG87935.1"/>
    </source>
</evidence>
<organism evidence="1 2">
    <name type="scientific">Mycolicibacter algericus</name>
    <name type="common">Mycobacterium algericum</name>
    <dbReference type="NCBI Taxonomy" id="1288388"/>
    <lineage>
        <taxon>Bacteria</taxon>
        <taxon>Bacillati</taxon>
        <taxon>Actinomycetota</taxon>
        <taxon>Actinomycetes</taxon>
        <taxon>Mycobacteriales</taxon>
        <taxon>Mycobacteriaceae</taxon>
        <taxon>Mycolicibacter</taxon>
    </lineage>
</organism>
<reference evidence="1 2" key="1">
    <citation type="journal article" date="2019" name="Emerg. Microbes Infect.">
        <title>Comprehensive subspecies identification of 175 nontuberculous mycobacteria species based on 7547 genomic profiles.</title>
        <authorList>
            <person name="Matsumoto Y."/>
            <person name="Kinjo T."/>
            <person name="Motooka D."/>
            <person name="Nabeya D."/>
            <person name="Jung N."/>
            <person name="Uechi K."/>
            <person name="Horii T."/>
            <person name="Iida T."/>
            <person name="Fujita J."/>
            <person name="Nakamura S."/>
        </authorList>
    </citation>
    <scope>NUCLEOTIDE SEQUENCE [LARGE SCALE GENOMIC DNA]</scope>
    <source>
        <strain evidence="1 2">JCM 30723</strain>
    </source>
</reference>
<dbReference type="Proteomes" id="UP000465305">
    <property type="component" value="Unassembled WGS sequence"/>
</dbReference>
<name>A0A7I9YGW5_MYCAL</name>
<dbReference type="AlphaFoldDB" id="A0A7I9YGW5"/>
<gene>
    <name evidence="1" type="ORF">MALGJ_46110</name>
</gene>